<gene>
    <name evidence="1" type="ORF">KA717_38730</name>
</gene>
<dbReference type="Proteomes" id="UP001065613">
    <property type="component" value="Chromosome"/>
</dbReference>
<protein>
    <submittedName>
        <fullName evidence="1">Uncharacterized protein</fullName>
    </submittedName>
</protein>
<dbReference type="KEGG" id="wna:KA717_38730"/>
<evidence type="ECO:0000313" key="1">
    <source>
        <dbReference type="EMBL" id="UXE61248.1"/>
    </source>
</evidence>
<dbReference type="EMBL" id="CP073041">
    <property type="protein sequence ID" value="UXE61248.1"/>
    <property type="molecule type" value="Genomic_DNA"/>
</dbReference>
<organism evidence="1">
    <name type="scientific">Woronichinia naegeliana WA131</name>
    <dbReference type="NCBI Taxonomy" id="2824559"/>
    <lineage>
        <taxon>Bacteria</taxon>
        <taxon>Bacillati</taxon>
        <taxon>Cyanobacteriota</taxon>
        <taxon>Cyanophyceae</taxon>
        <taxon>Synechococcales</taxon>
        <taxon>Coelosphaeriaceae</taxon>
        <taxon>Woronichinia</taxon>
    </lineage>
</organism>
<proteinExistence type="predicted"/>
<reference evidence="1" key="1">
    <citation type="submission" date="2021-04" db="EMBL/GenBank/DDBJ databases">
        <title>Genome sequence of Woronichinia naegeliana from Washington state freshwater lake bloom.</title>
        <authorList>
            <person name="Dreher T.W."/>
        </authorList>
    </citation>
    <scope>NUCLEOTIDE SEQUENCE</scope>
    <source>
        <strain evidence="1">WA131</strain>
    </source>
</reference>
<accession>A0A977KWJ9</accession>
<sequence>MKTKYLIQIHKLISIEDFPLLPSEIKADFKQYQQILSLNPYETHRIPSHNLLGKLVNCRALEITQNQIVYRLVYRVYEVPSPKRVLILSFAEHDLAYVKAKERK</sequence>
<name>A0A977KWJ9_9CYAN</name>
<dbReference type="AlphaFoldDB" id="A0A977KWJ9"/>